<name>A0A1I2LK76_9EURY</name>
<keyword evidence="1" id="KW-0472">Membrane</keyword>
<dbReference type="OrthoDB" id="275687at2157"/>
<evidence type="ECO:0000256" key="1">
    <source>
        <dbReference type="SAM" id="Phobius"/>
    </source>
</evidence>
<dbReference type="AlphaFoldDB" id="A0A1I2LK76"/>
<dbReference type="Proteomes" id="UP000198876">
    <property type="component" value="Unassembled WGS sequence"/>
</dbReference>
<feature type="transmembrane region" description="Helical" evidence="1">
    <location>
        <begin position="12"/>
        <end position="32"/>
    </location>
</feature>
<evidence type="ECO:0000313" key="3">
    <source>
        <dbReference type="Proteomes" id="UP000198876"/>
    </source>
</evidence>
<feature type="transmembrane region" description="Helical" evidence="1">
    <location>
        <begin position="92"/>
        <end position="115"/>
    </location>
</feature>
<organism evidence="2 3">
    <name type="scientific">Halopelagius inordinatus</name>
    <dbReference type="NCBI Taxonomy" id="553467"/>
    <lineage>
        <taxon>Archaea</taxon>
        <taxon>Methanobacteriati</taxon>
        <taxon>Methanobacteriota</taxon>
        <taxon>Stenosarchaea group</taxon>
        <taxon>Halobacteria</taxon>
        <taxon>Halobacteriales</taxon>
        <taxon>Haloferacaceae</taxon>
    </lineage>
</organism>
<accession>A0A1I2LK76</accession>
<sequence length="123" mass="14153">MKLERRDRDERRWLHRLLVVLALVLTGIHLYLGFAAPFVADSDAARFIVIAVLFVSGIVVYFTSLWRPIYYLVGTALALYLGQLWLLGGMQYFLIGAITGVVSTAFMVLTFYLFYREEEFFAD</sequence>
<dbReference type="RefSeq" id="WP_092887280.1">
    <property type="nucleotide sequence ID" value="NZ_FOOQ01000001.1"/>
</dbReference>
<feature type="transmembrane region" description="Helical" evidence="1">
    <location>
        <begin position="44"/>
        <end position="62"/>
    </location>
</feature>
<keyword evidence="1" id="KW-0812">Transmembrane</keyword>
<dbReference type="EMBL" id="FOOQ01000001">
    <property type="protein sequence ID" value="SFF77837.1"/>
    <property type="molecule type" value="Genomic_DNA"/>
</dbReference>
<protein>
    <submittedName>
        <fullName evidence="2">Uncharacterized protein</fullName>
    </submittedName>
</protein>
<feature type="transmembrane region" description="Helical" evidence="1">
    <location>
        <begin position="69"/>
        <end position="86"/>
    </location>
</feature>
<evidence type="ECO:0000313" key="2">
    <source>
        <dbReference type="EMBL" id="SFF77837.1"/>
    </source>
</evidence>
<keyword evidence="3" id="KW-1185">Reference proteome</keyword>
<gene>
    <name evidence="2" type="ORF">SAMN04488063_0250</name>
</gene>
<reference evidence="3" key="1">
    <citation type="submission" date="2016-10" db="EMBL/GenBank/DDBJ databases">
        <authorList>
            <person name="Varghese N."/>
            <person name="Submissions S."/>
        </authorList>
    </citation>
    <scope>NUCLEOTIDE SEQUENCE [LARGE SCALE GENOMIC DNA]</scope>
    <source>
        <strain evidence="3">CGMCC 1.7739</strain>
    </source>
</reference>
<proteinExistence type="predicted"/>
<keyword evidence="1" id="KW-1133">Transmembrane helix</keyword>